<keyword evidence="2" id="KW-1185">Reference proteome</keyword>
<dbReference type="SUPFAM" id="SSF52540">
    <property type="entry name" value="P-loop containing nucleoside triphosphate hydrolases"/>
    <property type="match status" value="1"/>
</dbReference>
<dbReference type="InterPro" id="IPR027417">
    <property type="entry name" value="P-loop_NTPase"/>
</dbReference>
<evidence type="ECO:0000313" key="2">
    <source>
        <dbReference type="Proteomes" id="UP001437460"/>
    </source>
</evidence>
<dbReference type="Proteomes" id="UP001437460">
    <property type="component" value="Unassembled WGS sequence"/>
</dbReference>
<evidence type="ECO:0008006" key="3">
    <source>
        <dbReference type="Google" id="ProtNLM"/>
    </source>
</evidence>
<gene>
    <name evidence="1" type="ORF">WMO41_11100</name>
</gene>
<dbReference type="RefSeq" id="WP_349229812.1">
    <property type="nucleotide sequence ID" value="NZ_JBBMFJ010000023.1"/>
</dbReference>
<dbReference type="EMBL" id="JBBMFJ010000023">
    <property type="protein sequence ID" value="MEQ2563702.1"/>
    <property type="molecule type" value="Genomic_DNA"/>
</dbReference>
<protein>
    <recommendedName>
        <fullName evidence="3">ATP-binding protein</fullName>
    </recommendedName>
</protein>
<proteinExistence type="predicted"/>
<accession>A0ABV1HPF0</accession>
<sequence>MQNPYTLTFGKEPIEYIKRIAEERQILEDFLAPNPPQQVYMISGVRGCGKTVFMTDVSQAIGKDKDWIVVDLNPCKSDLMQEAAAYLSSIQGLAQIFQKAKLNFSLFGFGLEVSDTAPIADIQVALERMIENLAQHHKKILFTIDEVTASPQIKSFTFAVQQMLRKNAPVFLLMTGLYQNISNLQNEKNLTFLYRAPKIILPPLNIGAMADNYRQNIKLMADDAREMAKLTKGYPFAFQVVGYFLWKDPGNFTKVISQSRQYLEEQSYEKIWSELSAKDRELAGAIAQCPGGSIREIKEMLHIEQNELNPYRKRLIRKGIADGSMRGYLTFSLPFFTDFVLDNI</sequence>
<organism evidence="1 2">
    <name type="scientific">Ventrimonas faecis</name>
    <dbReference type="NCBI Taxonomy" id="3133170"/>
    <lineage>
        <taxon>Bacteria</taxon>
        <taxon>Bacillati</taxon>
        <taxon>Bacillota</taxon>
        <taxon>Clostridia</taxon>
        <taxon>Lachnospirales</taxon>
        <taxon>Lachnospiraceae</taxon>
        <taxon>Ventrimonas</taxon>
    </lineage>
</organism>
<comment type="caution">
    <text evidence="1">The sequence shown here is derived from an EMBL/GenBank/DDBJ whole genome shotgun (WGS) entry which is preliminary data.</text>
</comment>
<reference evidence="1 2" key="1">
    <citation type="submission" date="2024-03" db="EMBL/GenBank/DDBJ databases">
        <title>Human intestinal bacterial collection.</title>
        <authorList>
            <person name="Pauvert C."/>
            <person name="Hitch T.C.A."/>
            <person name="Clavel T."/>
        </authorList>
    </citation>
    <scope>NUCLEOTIDE SEQUENCE [LARGE SCALE GENOMIC DNA]</scope>
    <source>
        <strain evidence="1 2">CLA-AP-H27</strain>
    </source>
</reference>
<name>A0ABV1HPF0_9FIRM</name>
<evidence type="ECO:0000313" key="1">
    <source>
        <dbReference type="EMBL" id="MEQ2563702.1"/>
    </source>
</evidence>
<dbReference type="Gene3D" id="3.40.50.300">
    <property type="entry name" value="P-loop containing nucleotide triphosphate hydrolases"/>
    <property type="match status" value="1"/>
</dbReference>